<dbReference type="AlphaFoldDB" id="A0A1I1DS32"/>
<feature type="domain" description="ABC transporter" evidence="8">
    <location>
        <begin position="10"/>
        <end position="214"/>
    </location>
</feature>
<dbReference type="InterPro" id="IPR003593">
    <property type="entry name" value="AAA+_ATPase"/>
</dbReference>
<dbReference type="SUPFAM" id="SSF52540">
    <property type="entry name" value="P-loop containing nucleoside triphosphate hydrolases"/>
    <property type="match status" value="1"/>
</dbReference>
<keyword evidence="2" id="KW-1003">Cell membrane</keyword>
<proteinExistence type="predicted"/>
<evidence type="ECO:0000256" key="6">
    <source>
        <dbReference type="ARBA" id="ARBA00022967"/>
    </source>
</evidence>
<evidence type="ECO:0000259" key="8">
    <source>
        <dbReference type="PROSITE" id="PS50893"/>
    </source>
</evidence>
<dbReference type="Gene3D" id="3.40.50.300">
    <property type="entry name" value="P-loop containing nucleotide triphosphate hydrolases"/>
    <property type="match status" value="1"/>
</dbReference>
<dbReference type="PROSITE" id="PS00211">
    <property type="entry name" value="ABC_TRANSPORTER_1"/>
    <property type="match status" value="1"/>
</dbReference>
<protein>
    <submittedName>
        <fullName evidence="9">Thiamine transport system ATP-binding protein</fullName>
    </submittedName>
</protein>
<dbReference type="Proteomes" id="UP000199058">
    <property type="component" value="Unassembled WGS sequence"/>
</dbReference>
<keyword evidence="10" id="KW-1185">Reference proteome</keyword>
<dbReference type="InterPro" id="IPR027417">
    <property type="entry name" value="P-loop_NTPase"/>
</dbReference>
<dbReference type="RefSeq" id="WP_245751635.1">
    <property type="nucleotide sequence ID" value="NZ_FOLH01000001.1"/>
</dbReference>
<dbReference type="PROSITE" id="PS50893">
    <property type="entry name" value="ABC_TRANSPORTER_2"/>
    <property type="match status" value="1"/>
</dbReference>
<name>A0A1I1DS32_9GAMM</name>
<keyword evidence="4" id="KW-0547">Nucleotide-binding</keyword>
<dbReference type="InterPro" id="IPR050093">
    <property type="entry name" value="ABC_SmlMolc_Importer"/>
</dbReference>
<keyword evidence="3" id="KW-0997">Cell inner membrane</keyword>
<dbReference type="Pfam" id="PF00005">
    <property type="entry name" value="ABC_tran"/>
    <property type="match status" value="1"/>
</dbReference>
<dbReference type="SMART" id="SM00382">
    <property type="entry name" value="AAA"/>
    <property type="match status" value="1"/>
</dbReference>
<dbReference type="GO" id="GO:0016887">
    <property type="term" value="F:ATP hydrolysis activity"/>
    <property type="evidence" value="ECO:0007669"/>
    <property type="project" value="InterPro"/>
</dbReference>
<dbReference type="PANTHER" id="PTHR42781">
    <property type="entry name" value="SPERMIDINE/PUTRESCINE IMPORT ATP-BINDING PROTEIN POTA"/>
    <property type="match status" value="1"/>
</dbReference>
<organism evidence="9 10">
    <name type="scientific">Marinospirillum celere</name>
    <dbReference type="NCBI Taxonomy" id="1122252"/>
    <lineage>
        <taxon>Bacteria</taxon>
        <taxon>Pseudomonadati</taxon>
        <taxon>Pseudomonadota</taxon>
        <taxon>Gammaproteobacteria</taxon>
        <taxon>Oceanospirillales</taxon>
        <taxon>Oceanospirillaceae</taxon>
        <taxon>Marinospirillum</taxon>
    </lineage>
</organism>
<reference evidence="9 10" key="1">
    <citation type="submission" date="2016-10" db="EMBL/GenBank/DDBJ databases">
        <authorList>
            <person name="de Groot N.N."/>
        </authorList>
    </citation>
    <scope>NUCLEOTIDE SEQUENCE [LARGE SCALE GENOMIC DNA]</scope>
    <source>
        <strain evidence="9 10">DSM 18438</strain>
    </source>
</reference>
<dbReference type="STRING" id="1122252.SAMN05660443_0056"/>
<evidence type="ECO:0000313" key="9">
    <source>
        <dbReference type="EMBL" id="SFB77795.1"/>
    </source>
</evidence>
<evidence type="ECO:0000256" key="3">
    <source>
        <dbReference type="ARBA" id="ARBA00022519"/>
    </source>
</evidence>
<evidence type="ECO:0000256" key="2">
    <source>
        <dbReference type="ARBA" id="ARBA00022475"/>
    </source>
</evidence>
<dbReference type="InterPro" id="IPR017871">
    <property type="entry name" value="ABC_transporter-like_CS"/>
</dbReference>
<dbReference type="PANTHER" id="PTHR42781:SF1">
    <property type="entry name" value="THIAMINE IMPORT ATP-BINDING PROTEIN THIQ"/>
    <property type="match status" value="1"/>
</dbReference>
<dbReference type="InterPro" id="IPR003439">
    <property type="entry name" value="ABC_transporter-like_ATP-bd"/>
</dbReference>
<keyword evidence="5 9" id="KW-0067">ATP-binding</keyword>
<evidence type="ECO:0000313" key="10">
    <source>
        <dbReference type="Proteomes" id="UP000199058"/>
    </source>
</evidence>
<evidence type="ECO:0000256" key="4">
    <source>
        <dbReference type="ARBA" id="ARBA00022741"/>
    </source>
</evidence>
<evidence type="ECO:0000256" key="7">
    <source>
        <dbReference type="ARBA" id="ARBA00023136"/>
    </source>
</evidence>
<accession>A0A1I1DS32</accession>
<dbReference type="GO" id="GO:0005524">
    <property type="term" value="F:ATP binding"/>
    <property type="evidence" value="ECO:0007669"/>
    <property type="project" value="UniProtKB-KW"/>
</dbReference>
<evidence type="ECO:0000256" key="1">
    <source>
        <dbReference type="ARBA" id="ARBA00022448"/>
    </source>
</evidence>
<sequence length="214" mass="23779">MSLASRGEKTPLLAIQRLQIRQGTHFWEHNLQLHAGEVAVIKGPSGCGKTTLLEALAGFVPIESGCLVIAGDSVENWPAEKRPVSLLFQQQNFFEHLDITTNLKLGFPNASPSTHQWQQVLNACQLLGVAAFLERKPSELSGGQKQRLALIRTVLRPQPLVLLDEPFSALDDHHRQLAGDWLREEIKASQRAALLVSHRPEDAERLADQLLLLE</sequence>
<gene>
    <name evidence="9" type="ORF">SAMN05660443_0056</name>
</gene>
<keyword evidence="1" id="KW-0813">Transport</keyword>
<evidence type="ECO:0000256" key="5">
    <source>
        <dbReference type="ARBA" id="ARBA00022840"/>
    </source>
</evidence>
<keyword evidence="7" id="KW-0472">Membrane</keyword>
<dbReference type="EMBL" id="FOLH01000001">
    <property type="protein sequence ID" value="SFB77795.1"/>
    <property type="molecule type" value="Genomic_DNA"/>
</dbReference>
<keyword evidence="6" id="KW-1278">Translocase</keyword>